<sequence>MSNIALVIICLLVGLLFRRSKRLPENAAASLNLYVIYVALPALVLLEIPKLHFNHQAVITVVSAWLIMLFAALLTWVTARVLSWSRPVTGAMMLLVTLGNTGFVGIPLIEAHLGAEALPYTILYDQLGTFIALNTVGVAMACYFSAGHSSVVEILRNIMLFPPFITLVIAFLVGVFGVYPEWLQLVLARISSTLVPVVMVAVGLQWQLSLEREYLSPLLLGLFYILIVTPAFAWLGLELFGIQGVAAEVIVLEAAMPAMISAGVLATAHNLAPRLAASVVGYSLLLGLVSVWVWSMTIR</sequence>
<protein>
    <submittedName>
        <fullName evidence="9">AEC family transporter</fullName>
    </submittedName>
</protein>
<evidence type="ECO:0000256" key="2">
    <source>
        <dbReference type="ARBA" id="ARBA00010145"/>
    </source>
</evidence>
<feature type="transmembrane region" description="Helical" evidence="8">
    <location>
        <begin position="91"/>
        <end position="115"/>
    </location>
</feature>
<keyword evidence="7 8" id="KW-0472">Membrane</keyword>
<organism evidence="9 10">
    <name type="scientific">Cellvibrio fontiphilus</name>
    <dbReference type="NCBI Taxonomy" id="1815559"/>
    <lineage>
        <taxon>Bacteria</taxon>
        <taxon>Pseudomonadati</taxon>
        <taxon>Pseudomonadota</taxon>
        <taxon>Gammaproteobacteria</taxon>
        <taxon>Cellvibrionales</taxon>
        <taxon>Cellvibrionaceae</taxon>
        <taxon>Cellvibrio</taxon>
    </lineage>
</organism>
<dbReference type="Proteomes" id="UP001595555">
    <property type="component" value="Unassembled WGS sequence"/>
</dbReference>
<dbReference type="PANTHER" id="PTHR36838">
    <property type="entry name" value="AUXIN EFFLUX CARRIER FAMILY PROTEIN"/>
    <property type="match status" value="1"/>
</dbReference>
<feature type="transmembrane region" description="Helical" evidence="8">
    <location>
        <begin position="28"/>
        <end position="46"/>
    </location>
</feature>
<evidence type="ECO:0000256" key="5">
    <source>
        <dbReference type="ARBA" id="ARBA00022692"/>
    </source>
</evidence>
<dbReference type="EMBL" id="JBHRTF010000006">
    <property type="protein sequence ID" value="MFC3116697.1"/>
    <property type="molecule type" value="Genomic_DNA"/>
</dbReference>
<evidence type="ECO:0000256" key="1">
    <source>
        <dbReference type="ARBA" id="ARBA00004651"/>
    </source>
</evidence>
<feature type="transmembrane region" description="Helical" evidence="8">
    <location>
        <begin position="186"/>
        <end position="208"/>
    </location>
</feature>
<dbReference type="Pfam" id="PF03547">
    <property type="entry name" value="Mem_trans"/>
    <property type="match status" value="1"/>
</dbReference>
<dbReference type="PANTHER" id="PTHR36838:SF1">
    <property type="entry name" value="SLR1864 PROTEIN"/>
    <property type="match status" value="1"/>
</dbReference>
<evidence type="ECO:0000256" key="4">
    <source>
        <dbReference type="ARBA" id="ARBA00022475"/>
    </source>
</evidence>
<accession>A0ABV7FGR6</accession>
<dbReference type="InterPro" id="IPR004776">
    <property type="entry name" value="Mem_transp_PIN-like"/>
</dbReference>
<feature type="transmembrane region" description="Helical" evidence="8">
    <location>
        <begin position="58"/>
        <end position="79"/>
    </location>
</feature>
<evidence type="ECO:0000313" key="9">
    <source>
        <dbReference type="EMBL" id="MFC3116697.1"/>
    </source>
</evidence>
<keyword evidence="4" id="KW-1003">Cell membrane</keyword>
<evidence type="ECO:0000313" key="10">
    <source>
        <dbReference type="Proteomes" id="UP001595555"/>
    </source>
</evidence>
<feature type="transmembrane region" description="Helical" evidence="8">
    <location>
        <begin position="214"/>
        <end position="237"/>
    </location>
</feature>
<keyword evidence="6 8" id="KW-1133">Transmembrane helix</keyword>
<evidence type="ECO:0000256" key="7">
    <source>
        <dbReference type="ARBA" id="ARBA00023136"/>
    </source>
</evidence>
<comment type="similarity">
    <text evidence="2">Belongs to the auxin efflux carrier (TC 2.A.69) family.</text>
</comment>
<dbReference type="InterPro" id="IPR038770">
    <property type="entry name" value="Na+/solute_symporter_sf"/>
</dbReference>
<dbReference type="RefSeq" id="WP_378120256.1">
    <property type="nucleotide sequence ID" value="NZ_JBHRTF010000006.1"/>
</dbReference>
<feature type="transmembrane region" description="Helical" evidence="8">
    <location>
        <begin position="249"/>
        <end position="269"/>
    </location>
</feature>
<evidence type="ECO:0000256" key="3">
    <source>
        <dbReference type="ARBA" id="ARBA00022448"/>
    </source>
</evidence>
<keyword evidence="10" id="KW-1185">Reference proteome</keyword>
<gene>
    <name evidence="9" type="ORF">ACFODX_14090</name>
</gene>
<evidence type="ECO:0000256" key="6">
    <source>
        <dbReference type="ARBA" id="ARBA00022989"/>
    </source>
</evidence>
<evidence type="ECO:0000256" key="8">
    <source>
        <dbReference type="SAM" id="Phobius"/>
    </source>
</evidence>
<reference evidence="10" key="1">
    <citation type="journal article" date="2019" name="Int. J. Syst. Evol. Microbiol.">
        <title>The Global Catalogue of Microorganisms (GCM) 10K type strain sequencing project: providing services to taxonomists for standard genome sequencing and annotation.</title>
        <authorList>
            <consortium name="The Broad Institute Genomics Platform"/>
            <consortium name="The Broad Institute Genome Sequencing Center for Infectious Disease"/>
            <person name="Wu L."/>
            <person name="Ma J."/>
        </authorList>
    </citation>
    <scope>NUCLEOTIDE SEQUENCE [LARGE SCALE GENOMIC DNA]</scope>
    <source>
        <strain evidence="10">KCTC 52237</strain>
    </source>
</reference>
<feature type="transmembrane region" description="Helical" evidence="8">
    <location>
        <begin position="158"/>
        <end position="179"/>
    </location>
</feature>
<proteinExistence type="inferred from homology"/>
<keyword evidence="5 8" id="KW-0812">Transmembrane</keyword>
<keyword evidence="3" id="KW-0813">Transport</keyword>
<feature type="transmembrane region" description="Helical" evidence="8">
    <location>
        <begin position="127"/>
        <end position="146"/>
    </location>
</feature>
<dbReference type="Gene3D" id="1.20.1530.20">
    <property type="match status" value="1"/>
</dbReference>
<name>A0ABV7FGR6_9GAMM</name>
<comment type="subcellular location">
    <subcellularLocation>
        <location evidence="1">Cell membrane</location>
        <topology evidence="1">Multi-pass membrane protein</topology>
    </subcellularLocation>
</comment>
<feature type="transmembrane region" description="Helical" evidence="8">
    <location>
        <begin position="275"/>
        <end position="294"/>
    </location>
</feature>
<comment type="caution">
    <text evidence="9">The sequence shown here is derived from an EMBL/GenBank/DDBJ whole genome shotgun (WGS) entry which is preliminary data.</text>
</comment>